<comment type="subcellular location">
    <subcellularLocation>
        <location evidence="1">Membrane</location>
        <topology evidence="1">Multi-pass membrane protein</topology>
    </subcellularLocation>
</comment>
<feature type="region of interest" description="Disordered" evidence="5">
    <location>
        <begin position="68"/>
        <end position="91"/>
    </location>
</feature>
<name>A0AAD5RXI5_9PEZI</name>
<feature type="transmembrane region" description="Helical" evidence="6">
    <location>
        <begin position="501"/>
        <end position="518"/>
    </location>
</feature>
<evidence type="ECO:0000256" key="3">
    <source>
        <dbReference type="ARBA" id="ARBA00022989"/>
    </source>
</evidence>
<dbReference type="GO" id="GO:0005886">
    <property type="term" value="C:plasma membrane"/>
    <property type="evidence" value="ECO:0007669"/>
    <property type="project" value="TreeGrafter"/>
</dbReference>
<dbReference type="InterPro" id="IPR020846">
    <property type="entry name" value="MFS_dom"/>
</dbReference>
<keyword evidence="9" id="KW-1185">Reference proteome</keyword>
<feature type="transmembrane region" description="Helical" evidence="6">
    <location>
        <begin position="199"/>
        <end position="218"/>
    </location>
</feature>
<dbReference type="Proteomes" id="UP001201980">
    <property type="component" value="Unassembled WGS sequence"/>
</dbReference>
<evidence type="ECO:0000256" key="2">
    <source>
        <dbReference type="ARBA" id="ARBA00022692"/>
    </source>
</evidence>
<feature type="transmembrane region" description="Helical" evidence="6">
    <location>
        <begin position="258"/>
        <end position="283"/>
    </location>
</feature>
<feature type="transmembrane region" description="Helical" evidence="6">
    <location>
        <begin position="132"/>
        <end position="156"/>
    </location>
</feature>
<evidence type="ECO:0000256" key="5">
    <source>
        <dbReference type="SAM" id="MobiDB-lite"/>
    </source>
</evidence>
<dbReference type="InterPro" id="IPR011701">
    <property type="entry name" value="MFS"/>
</dbReference>
<feature type="transmembrane region" description="Helical" evidence="6">
    <location>
        <begin position="388"/>
        <end position="409"/>
    </location>
</feature>
<comment type="caution">
    <text evidence="8">The sequence shown here is derived from an EMBL/GenBank/DDBJ whole genome shotgun (WGS) entry which is preliminary data.</text>
</comment>
<keyword evidence="3 6" id="KW-1133">Transmembrane helix</keyword>
<feature type="region of interest" description="Disordered" evidence="5">
    <location>
        <begin position="578"/>
        <end position="612"/>
    </location>
</feature>
<feature type="transmembrane region" description="Helical" evidence="6">
    <location>
        <begin position="289"/>
        <end position="308"/>
    </location>
</feature>
<evidence type="ECO:0000313" key="9">
    <source>
        <dbReference type="Proteomes" id="UP001201980"/>
    </source>
</evidence>
<feature type="transmembrane region" description="Helical" evidence="6">
    <location>
        <begin position="430"/>
        <end position="451"/>
    </location>
</feature>
<evidence type="ECO:0000256" key="1">
    <source>
        <dbReference type="ARBA" id="ARBA00004141"/>
    </source>
</evidence>
<keyword evidence="4 6" id="KW-0472">Membrane</keyword>
<feature type="transmembrane region" description="Helical" evidence="6">
    <location>
        <begin position="168"/>
        <end position="187"/>
    </location>
</feature>
<feature type="transmembrane region" description="Helical" evidence="6">
    <location>
        <begin position="457"/>
        <end position="480"/>
    </location>
</feature>
<feature type="region of interest" description="Disordered" evidence="5">
    <location>
        <begin position="1"/>
        <end position="53"/>
    </location>
</feature>
<protein>
    <recommendedName>
        <fullName evidence="7">Major facilitator superfamily (MFS) profile domain-containing protein</fullName>
    </recommendedName>
</protein>
<dbReference type="Pfam" id="PF07690">
    <property type="entry name" value="MFS_1"/>
    <property type="match status" value="1"/>
</dbReference>
<dbReference type="AlphaFoldDB" id="A0AAD5RXI5"/>
<dbReference type="InterPro" id="IPR036259">
    <property type="entry name" value="MFS_trans_sf"/>
</dbReference>
<feature type="transmembrane region" description="Helical" evidence="6">
    <location>
        <begin position="524"/>
        <end position="547"/>
    </location>
</feature>
<evidence type="ECO:0000256" key="4">
    <source>
        <dbReference type="ARBA" id="ARBA00023136"/>
    </source>
</evidence>
<dbReference type="EMBL" id="JAKWBI020000030">
    <property type="protein sequence ID" value="KAJ2905511.1"/>
    <property type="molecule type" value="Genomic_DNA"/>
</dbReference>
<evidence type="ECO:0000313" key="8">
    <source>
        <dbReference type="EMBL" id="KAJ2905511.1"/>
    </source>
</evidence>
<feature type="transmembrane region" description="Helical" evidence="6">
    <location>
        <begin position="224"/>
        <end position="246"/>
    </location>
</feature>
<accession>A0AAD5RXI5</accession>
<dbReference type="Gene3D" id="1.20.1250.20">
    <property type="entry name" value="MFS general substrate transporter like domains"/>
    <property type="match status" value="1"/>
</dbReference>
<dbReference type="SUPFAM" id="SSF103473">
    <property type="entry name" value="MFS general substrate transporter"/>
    <property type="match status" value="1"/>
</dbReference>
<dbReference type="GO" id="GO:0022857">
    <property type="term" value="F:transmembrane transporter activity"/>
    <property type="evidence" value="ECO:0007669"/>
    <property type="project" value="InterPro"/>
</dbReference>
<feature type="compositionally biased region" description="Basic residues" evidence="5">
    <location>
        <begin position="597"/>
        <end position="606"/>
    </location>
</feature>
<sequence>MPESHSGGATTPTTSPPPSVGGDGEKSPRRVRSQESMARISSSSSSFSGESIASMSSIDTGQIEDQANSIQPAVSRAISQQQQMGRTSYDSDALSHISTRVSQGHDATVEQLSSVVHVPDEVYDSIPRHRKLVIVCVLSFASFLAPISSTTVLAATPEVAAEYDTTGSIINISSAMYMLFMGISPIIWGPLSQVYGRRIINLITSALFFGCSIGTALAPNLVAFFVFRMLTAFEGTAFILVGSACLSDIYRPIERATAMGWFLLGTLVGPALGPFIGGVIVTYQSWRVIFWLQSGLAGLACVLMFFFLPETIYHKRIDDLAGLSKKGKAKVLWGMINPWRVLRLYRYPNLILTGLASSALIWNMYSLLTPIRYVLNPRFNLTTPMEGGLFYLAPGGGYLAGTFIGGRYADFVVRKWISKRDGVRVPEDRLRSAIPFMGIAIPACILIYGWGVETNKGGIPLAVIMMFLQGVAQLFCFPSLNTYCLDVMQERGAEVIAGNYFVRYLFACLGTAVVLPAIKGIGVGWFSTISAVFLMVGTAGTLCAVWWGRGWRDQIDEEKRARKERKLAGINGRVEEGAVVENGNVNRNKHGEGEKGKGKKKRGEKTHKKEEV</sequence>
<feature type="transmembrane region" description="Helical" evidence="6">
    <location>
        <begin position="350"/>
        <end position="368"/>
    </location>
</feature>
<feature type="compositionally biased region" description="Low complexity" evidence="5">
    <location>
        <begin position="1"/>
        <end position="13"/>
    </location>
</feature>
<organism evidence="8 9">
    <name type="scientific">Zalerion maritima</name>
    <dbReference type="NCBI Taxonomy" id="339359"/>
    <lineage>
        <taxon>Eukaryota</taxon>
        <taxon>Fungi</taxon>
        <taxon>Dikarya</taxon>
        <taxon>Ascomycota</taxon>
        <taxon>Pezizomycotina</taxon>
        <taxon>Sordariomycetes</taxon>
        <taxon>Lulworthiomycetidae</taxon>
        <taxon>Lulworthiales</taxon>
        <taxon>Lulworthiaceae</taxon>
        <taxon>Zalerion</taxon>
    </lineage>
</organism>
<keyword evidence="2 6" id="KW-0812">Transmembrane</keyword>
<dbReference type="PANTHER" id="PTHR23502">
    <property type="entry name" value="MAJOR FACILITATOR SUPERFAMILY"/>
    <property type="match status" value="1"/>
</dbReference>
<dbReference type="FunFam" id="1.20.1250.20:FF:000354">
    <property type="entry name" value="MFS general substrate transporter"/>
    <property type="match status" value="1"/>
</dbReference>
<reference evidence="8" key="1">
    <citation type="submission" date="2022-07" db="EMBL/GenBank/DDBJ databases">
        <title>Draft genome sequence of Zalerion maritima ATCC 34329, a (micro)plastics degrading marine fungus.</title>
        <authorList>
            <person name="Paco A."/>
            <person name="Goncalves M.F.M."/>
            <person name="Rocha-Santos T.A.P."/>
            <person name="Alves A."/>
        </authorList>
    </citation>
    <scope>NUCLEOTIDE SEQUENCE</scope>
    <source>
        <strain evidence="8">ATCC 34329</strain>
    </source>
</reference>
<dbReference type="PROSITE" id="PS50850">
    <property type="entry name" value="MFS"/>
    <property type="match status" value="1"/>
</dbReference>
<feature type="domain" description="Major facilitator superfamily (MFS) profile" evidence="7">
    <location>
        <begin position="134"/>
        <end position="549"/>
    </location>
</feature>
<evidence type="ECO:0000259" key="7">
    <source>
        <dbReference type="PROSITE" id="PS50850"/>
    </source>
</evidence>
<evidence type="ECO:0000256" key="6">
    <source>
        <dbReference type="SAM" id="Phobius"/>
    </source>
</evidence>
<feature type="compositionally biased region" description="Low complexity" evidence="5">
    <location>
        <begin position="34"/>
        <end position="53"/>
    </location>
</feature>
<proteinExistence type="predicted"/>
<gene>
    <name evidence="8" type="ORF">MKZ38_005155</name>
</gene>
<dbReference type="PANTHER" id="PTHR23502:SF64">
    <property type="entry name" value="TRANSPORTER, PUTATIVE (AFU_ORTHOLOGUE AFUA_3G11760)-RELATED"/>
    <property type="match status" value="1"/>
</dbReference>